<evidence type="ECO:0000256" key="2">
    <source>
        <dbReference type="ARBA" id="ARBA00022448"/>
    </source>
</evidence>
<feature type="transmembrane region" description="Helical" evidence="10">
    <location>
        <begin position="266"/>
        <end position="287"/>
    </location>
</feature>
<dbReference type="EMBL" id="CP101990">
    <property type="protein sequence ID" value="UUI68103.1"/>
    <property type="molecule type" value="Genomic_DNA"/>
</dbReference>
<dbReference type="RefSeq" id="WP_232419299.1">
    <property type="nucleotide sequence ID" value="NZ_CP101990.1"/>
</dbReference>
<feature type="transmembrane region" description="Helical" evidence="10">
    <location>
        <begin position="180"/>
        <end position="200"/>
    </location>
</feature>
<dbReference type="InterPro" id="IPR018422">
    <property type="entry name" value="Cation/H_exchanger_CPA1"/>
</dbReference>
<keyword evidence="13" id="KW-1185">Reference proteome</keyword>
<keyword evidence="2" id="KW-0813">Transport</keyword>
<dbReference type="Proteomes" id="UP001315860">
    <property type="component" value="Chromosome"/>
</dbReference>
<reference evidence="12 13" key="1">
    <citation type="submission" date="2022-07" db="EMBL/GenBank/DDBJ databases">
        <title>Novel species in genus Aeromicrobium.</title>
        <authorList>
            <person name="Ye L."/>
        </authorList>
    </citation>
    <scope>NUCLEOTIDE SEQUENCE [LARGE SCALE GENOMIC DNA]</scope>
    <source>
        <strain evidence="13">zg-Y50</strain>
    </source>
</reference>
<keyword evidence="9" id="KW-0739">Sodium transport</keyword>
<feature type="transmembrane region" description="Helical" evidence="10">
    <location>
        <begin position="54"/>
        <end position="71"/>
    </location>
</feature>
<evidence type="ECO:0000256" key="4">
    <source>
        <dbReference type="ARBA" id="ARBA00022692"/>
    </source>
</evidence>
<evidence type="ECO:0000256" key="1">
    <source>
        <dbReference type="ARBA" id="ARBA00004651"/>
    </source>
</evidence>
<feature type="transmembrane region" description="Helical" evidence="10">
    <location>
        <begin position="299"/>
        <end position="326"/>
    </location>
</feature>
<dbReference type="InterPro" id="IPR006153">
    <property type="entry name" value="Cation/H_exchanger_TM"/>
</dbReference>
<protein>
    <submittedName>
        <fullName evidence="12">Cation:proton antiporter</fullName>
    </submittedName>
</protein>
<keyword evidence="5 10" id="KW-1133">Transmembrane helix</keyword>
<dbReference type="PANTHER" id="PTHR10110:SF86">
    <property type="entry name" value="SODIUM_HYDROGEN EXCHANGER 7"/>
    <property type="match status" value="1"/>
</dbReference>
<keyword evidence="8 10" id="KW-0472">Membrane</keyword>
<accession>A0ABY5KE95</accession>
<evidence type="ECO:0000256" key="9">
    <source>
        <dbReference type="ARBA" id="ARBA00023201"/>
    </source>
</evidence>
<proteinExistence type="predicted"/>
<keyword evidence="3" id="KW-1003">Cell membrane</keyword>
<feature type="domain" description="Cation/H+ exchanger transmembrane" evidence="11">
    <location>
        <begin position="11"/>
        <end position="437"/>
    </location>
</feature>
<evidence type="ECO:0000256" key="8">
    <source>
        <dbReference type="ARBA" id="ARBA00023136"/>
    </source>
</evidence>
<dbReference type="PANTHER" id="PTHR10110">
    <property type="entry name" value="SODIUM/HYDROGEN EXCHANGER"/>
    <property type="match status" value="1"/>
</dbReference>
<evidence type="ECO:0000256" key="3">
    <source>
        <dbReference type="ARBA" id="ARBA00022475"/>
    </source>
</evidence>
<sequence length="548" mass="59001">MESIQIAVLVVVAITAASVLAPRIGTAAPLVLLALGMIVSLLPFTPDFVLDPELILAGLLPPLLYSTAVNMPTMDFRRDFRTISGLSVLLVVVSSLALGGVFVLLIDGIDYPMAVALGAIVSPTDAVATSIARRLGVPARVVTVLEGESLLNDATALVVLRSAVAATGAGVSVSGVLGDFVWAVVGAVGIGWAVGTLVLLLRARLADPAVTTAISFTVPFLAFLPAEHLGASGLVAAVTAGLVTGRRQASRLGPQQRLSDRQNWRTIELLVEGVIFLIMGLEVSALIEDVEETTDGGVLRAVGLAAAGLVVVLAIRAVYTAVIVIMEQRRERRSPQVREAIDEWASKVEKSRHPRAAQHRRRLRRASADVDFYETYRFGRREGVVLIWAGMRGVVTLAAAQTLPTDTEGRSLLVLVAFFVALASLIVQGGTLGMLVRLLGLAGSEPEDADEWERLDALMLGTARDVMDDADLSPQLRSLRDRITQRSEDEPYDRDVINDLRLRIIKRQREVLLHERTDGTYSSAALRRMLARLDADQLSIEVRRDEDS</sequence>
<keyword evidence="6" id="KW-0915">Sodium</keyword>
<feature type="transmembrane region" description="Helical" evidence="10">
    <location>
        <begin position="6"/>
        <end position="23"/>
    </location>
</feature>
<evidence type="ECO:0000256" key="6">
    <source>
        <dbReference type="ARBA" id="ARBA00023053"/>
    </source>
</evidence>
<dbReference type="Gene3D" id="6.10.140.1330">
    <property type="match status" value="1"/>
</dbReference>
<evidence type="ECO:0000313" key="12">
    <source>
        <dbReference type="EMBL" id="UUI68103.1"/>
    </source>
</evidence>
<evidence type="ECO:0000256" key="10">
    <source>
        <dbReference type="SAM" id="Phobius"/>
    </source>
</evidence>
<feature type="transmembrane region" description="Helical" evidence="10">
    <location>
        <begin position="30"/>
        <end position="48"/>
    </location>
</feature>
<feature type="transmembrane region" description="Helical" evidence="10">
    <location>
        <begin position="412"/>
        <end position="436"/>
    </location>
</feature>
<keyword evidence="7" id="KW-0406">Ion transport</keyword>
<evidence type="ECO:0000259" key="11">
    <source>
        <dbReference type="Pfam" id="PF00999"/>
    </source>
</evidence>
<dbReference type="Pfam" id="PF00999">
    <property type="entry name" value="Na_H_Exchanger"/>
    <property type="match status" value="1"/>
</dbReference>
<comment type="subcellular location">
    <subcellularLocation>
        <location evidence="1">Cell membrane</location>
        <topology evidence="1">Multi-pass membrane protein</topology>
    </subcellularLocation>
</comment>
<gene>
    <name evidence="12" type="ORF">NP095_12955</name>
</gene>
<keyword evidence="4 10" id="KW-0812">Transmembrane</keyword>
<evidence type="ECO:0000256" key="7">
    <source>
        <dbReference type="ARBA" id="ARBA00023065"/>
    </source>
</evidence>
<organism evidence="12 13">
    <name type="scientific">Aeromicrobium duanguangcaii</name>
    <dbReference type="NCBI Taxonomy" id="2968086"/>
    <lineage>
        <taxon>Bacteria</taxon>
        <taxon>Bacillati</taxon>
        <taxon>Actinomycetota</taxon>
        <taxon>Actinomycetes</taxon>
        <taxon>Propionibacteriales</taxon>
        <taxon>Nocardioidaceae</taxon>
        <taxon>Aeromicrobium</taxon>
    </lineage>
</organism>
<feature type="transmembrane region" description="Helical" evidence="10">
    <location>
        <begin position="83"/>
        <end position="106"/>
    </location>
</feature>
<evidence type="ECO:0000313" key="13">
    <source>
        <dbReference type="Proteomes" id="UP001315860"/>
    </source>
</evidence>
<name>A0ABY5KE95_9ACTN</name>
<evidence type="ECO:0000256" key="5">
    <source>
        <dbReference type="ARBA" id="ARBA00022989"/>
    </source>
</evidence>
<feature type="transmembrane region" description="Helical" evidence="10">
    <location>
        <begin position="229"/>
        <end position="245"/>
    </location>
</feature>